<dbReference type="EMBL" id="MASW01000007">
    <property type="protein sequence ID" value="PXY18945.1"/>
    <property type="molecule type" value="Genomic_DNA"/>
</dbReference>
<proteinExistence type="predicted"/>
<dbReference type="PROSITE" id="PS50943">
    <property type="entry name" value="HTH_CROC1"/>
    <property type="match status" value="1"/>
</dbReference>
<dbReference type="CDD" id="cd00093">
    <property type="entry name" value="HTH_XRE"/>
    <property type="match status" value="1"/>
</dbReference>
<dbReference type="InterPro" id="IPR010982">
    <property type="entry name" value="Lambda_DNA-bd_dom_sf"/>
</dbReference>
<dbReference type="InterPro" id="IPR001387">
    <property type="entry name" value="Cro/C1-type_HTH"/>
</dbReference>
<evidence type="ECO:0000313" key="3">
    <source>
        <dbReference type="Proteomes" id="UP000249915"/>
    </source>
</evidence>
<protein>
    <submittedName>
        <fullName evidence="2">Uncharacterized protein</fullName>
    </submittedName>
</protein>
<dbReference type="Proteomes" id="UP000249915">
    <property type="component" value="Unassembled WGS sequence"/>
</dbReference>
<feature type="region of interest" description="Disordered" evidence="1">
    <location>
        <begin position="1"/>
        <end position="36"/>
    </location>
</feature>
<dbReference type="Pfam" id="PF17765">
    <property type="entry name" value="MLTR_LBD"/>
    <property type="match status" value="1"/>
</dbReference>
<dbReference type="PANTHER" id="PTHR35010:SF2">
    <property type="entry name" value="BLL4672 PROTEIN"/>
    <property type="match status" value="1"/>
</dbReference>
<dbReference type="Gene3D" id="3.30.450.180">
    <property type="match status" value="1"/>
</dbReference>
<feature type="region of interest" description="Disordered" evidence="1">
    <location>
        <begin position="268"/>
        <end position="293"/>
    </location>
</feature>
<name>A0A2V4AG84_9PSEU</name>
<dbReference type="InterPro" id="IPR041413">
    <property type="entry name" value="MLTR_LBD"/>
</dbReference>
<evidence type="ECO:0000313" key="2">
    <source>
        <dbReference type="EMBL" id="PXY18945.1"/>
    </source>
</evidence>
<dbReference type="SMART" id="SM00530">
    <property type="entry name" value="HTH_XRE"/>
    <property type="match status" value="1"/>
</dbReference>
<dbReference type="AlphaFoldDB" id="A0A2V4AG84"/>
<keyword evidence="3" id="KW-1185">Reference proteome</keyword>
<organism evidence="2 3">
    <name type="scientific">Prauserella muralis</name>
    <dbReference type="NCBI Taxonomy" id="588067"/>
    <lineage>
        <taxon>Bacteria</taxon>
        <taxon>Bacillati</taxon>
        <taxon>Actinomycetota</taxon>
        <taxon>Actinomycetes</taxon>
        <taxon>Pseudonocardiales</taxon>
        <taxon>Pseudonocardiaceae</taxon>
        <taxon>Prauserella</taxon>
    </lineage>
</organism>
<gene>
    <name evidence="2" type="ORF">BAY60_29400</name>
</gene>
<accession>A0A2V4AG84</accession>
<feature type="compositionally biased region" description="Basic and acidic residues" evidence="1">
    <location>
        <begin position="1"/>
        <end position="18"/>
    </location>
</feature>
<sequence length="293" mass="32617">MNGRNRLGDFLRARRERLSPPAETDGAGPSRRTPGLRREEVAMLAGVSTDYYVRLEQGRERNPSTQVLNALARAFQLREEETEYLHTLAGPVRRSRADADRVSAGLVRLMQHWTDTPAFVLDRLMNIRACNAIGRCLYEPLRLSEQGNLLRMAFLDPAAPEFYVDWQRSARNVVGTLRAANSGFEEDPALAAFIGELSVQSEEFARLWARHDVRGKVGDTKRLHHPEVGPLALRYESFTVNGAPGQQLIVYHADPGSPSEDSLALLGSLAGSRRGGRVPVAQRKPEPRSATPW</sequence>
<dbReference type="OrthoDB" id="4790304at2"/>
<comment type="caution">
    <text evidence="2">The sequence shown here is derived from an EMBL/GenBank/DDBJ whole genome shotgun (WGS) entry which is preliminary data.</text>
</comment>
<dbReference type="GO" id="GO:0003677">
    <property type="term" value="F:DNA binding"/>
    <property type="evidence" value="ECO:0007669"/>
    <property type="project" value="InterPro"/>
</dbReference>
<evidence type="ECO:0000256" key="1">
    <source>
        <dbReference type="SAM" id="MobiDB-lite"/>
    </source>
</evidence>
<dbReference type="PANTHER" id="PTHR35010">
    <property type="entry name" value="BLL4672 PROTEIN-RELATED"/>
    <property type="match status" value="1"/>
</dbReference>
<dbReference type="Pfam" id="PF13560">
    <property type="entry name" value="HTH_31"/>
    <property type="match status" value="1"/>
</dbReference>
<dbReference type="Gene3D" id="1.10.260.40">
    <property type="entry name" value="lambda repressor-like DNA-binding domains"/>
    <property type="match status" value="1"/>
</dbReference>
<dbReference type="SUPFAM" id="SSF47413">
    <property type="entry name" value="lambda repressor-like DNA-binding domains"/>
    <property type="match status" value="1"/>
</dbReference>
<reference evidence="2 3" key="1">
    <citation type="submission" date="2016-07" db="EMBL/GenBank/DDBJ databases">
        <title>Draft genome sequence of Prauserella muralis DSM 45305, isolated from a mould-covered wall in an indoor environment.</title>
        <authorList>
            <person name="Ruckert C."/>
            <person name="Albersmeier A."/>
            <person name="Jiang C.-L."/>
            <person name="Jiang Y."/>
            <person name="Kalinowski J."/>
            <person name="Schneider O."/>
            <person name="Winkler A."/>
            <person name="Zotchev S.B."/>
        </authorList>
    </citation>
    <scope>NUCLEOTIDE SEQUENCE [LARGE SCALE GENOMIC DNA]</scope>
    <source>
        <strain evidence="2 3">DSM 45305</strain>
    </source>
</reference>